<proteinExistence type="predicted"/>
<dbReference type="SUPFAM" id="SSF48498">
    <property type="entry name" value="Tetracyclin repressor-like, C-terminal domain"/>
    <property type="match status" value="1"/>
</dbReference>
<feature type="domain" description="HTH tetR-type" evidence="5">
    <location>
        <begin position="6"/>
        <end position="66"/>
    </location>
</feature>
<keyword evidence="1" id="KW-0805">Transcription regulation</keyword>
<organism evidence="6 7">
    <name type="scientific">Streptomyces lanatus</name>
    <dbReference type="NCBI Taxonomy" id="66900"/>
    <lineage>
        <taxon>Bacteria</taxon>
        <taxon>Bacillati</taxon>
        <taxon>Actinomycetota</taxon>
        <taxon>Actinomycetes</taxon>
        <taxon>Kitasatosporales</taxon>
        <taxon>Streptomycetaceae</taxon>
        <taxon>Streptomyces</taxon>
    </lineage>
</organism>
<dbReference type="SUPFAM" id="SSF46689">
    <property type="entry name" value="Homeodomain-like"/>
    <property type="match status" value="1"/>
</dbReference>
<sequence length="246" mass="26533">MQDRAARTRRDLIRSAAELIEQGGFAGASVGQICALAGVSRGALHFHFGNKQALGEAVESTAAEILLCVTGQVPERHPAPLQFLVDTSHTLAQRVVCDPVLRAGFTLAHDAAWHSDVSLWQHWRQWVRGLLDLARRQGSLARDVDLDGAVSAITALMAGLEGLERDPARDRIARSVTPFWRLVLPQLAAEAVRGRIEAAGSSAAMADEPPLERWRLDDGAAPHECAAMSDAELCCVPYREMSGSAS</sequence>
<dbReference type="PANTHER" id="PTHR30055">
    <property type="entry name" value="HTH-TYPE TRANSCRIPTIONAL REGULATOR RUTR"/>
    <property type="match status" value="1"/>
</dbReference>
<dbReference type="InterPro" id="IPR001647">
    <property type="entry name" value="HTH_TetR"/>
</dbReference>
<dbReference type="EMBL" id="JBEPFB010000001">
    <property type="protein sequence ID" value="MER7371652.1"/>
    <property type="molecule type" value="Genomic_DNA"/>
</dbReference>
<dbReference type="InterPro" id="IPR036271">
    <property type="entry name" value="Tet_transcr_reg_TetR-rel_C_sf"/>
</dbReference>
<dbReference type="PANTHER" id="PTHR30055:SF234">
    <property type="entry name" value="HTH-TYPE TRANSCRIPTIONAL REGULATOR BETI"/>
    <property type="match status" value="1"/>
</dbReference>
<evidence type="ECO:0000313" key="7">
    <source>
        <dbReference type="Proteomes" id="UP001486207"/>
    </source>
</evidence>
<keyword evidence="3" id="KW-0804">Transcription</keyword>
<accession>A0ABV1XJ76</accession>
<dbReference type="InterPro" id="IPR047923">
    <property type="entry name" value="ArpA-like"/>
</dbReference>
<comment type="caution">
    <text evidence="6">The sequence shown here is derived from an EMBL/GenBank/DDBJ whole genome shotgun (WGS) entry which is preliminary data.</text>
</comment>
<evidence type="ECO:0000259" key="5">
    <source>
        <dbReference type="PROSITE" id="PS50977"/>
    </source>
</evidence>
<dbReference type="RefSeq" id="WP_190069200.1">
    <property type="nucleotide sequence ID" value="NZ_BNBM01000002.1"/>
</dbReference>
<reference evidence="6 7" key="1">
    <citation type="submission" date="2024-06" db="EMBL/GenBank/DDBJ databases">
        <title>The Natural Products Discovery Center: Release of the First 8490 Sequenced Strains for Exploring Actinobacteria Biosynthetic Diversity.</title>
        <authorList>
            <person name="Kalkreuter E."/>
            <person name="Kautsar S.A."/>
            <person name="Yang D."/>
            <person name="Bader C.D."/>
            <person name="Teijaro C.N."/>
            <person name="Fluegel L."/>
            <person name="Davis C.M."/>
            <person name="Simpson J.R."/>
            <person name="Lauterbach L."/>
            <person name="Steele A.D."/>
            <person name="Gui C."/>
            <person name="Meng S."/>
            <person name="Li G."/>
            <person name="Viehrig K."/>
            <person name="Ye F."/>
            <person name="Su P."/>
            <person name="Kiefer A.F."/>
            <person name="Nichols A."/>
            <person name="Cepeda A.J."/>
            <person name="Yan W."/>
            <person name="Fan B."/>
            <person name="Jiang Y."/>
            <person name="Adhikari A."/>
            <person name="Zheng C.-J."/>
            <person name="Schuster L."/>
            <person name="Cowan T.M."/>
            <person name="Smanski M.J."/>
            <person name="Chevrette M.G."/>
            <person name="De Carvalho L.P.S."/>
            <person name="Shen B."/>
        </authorList>
    </citation>
    <scope>NUCLEOTIDE SEQUENCE [LARGE SCALE GENOMIC DNA]</scope>
    <source>
        <strain evidence="6 7">NPDC000155</strain>
    </source>
</reference>
<dbReference type="PRINTS" id="PR00455">
    <property type="entry name" value="HTHTETR"/>
</dbReference>
<keyword evidence="7" id="KW-1185">Reference proteome</keyword>
<evidence type="ECO:0000313" key="6">
    <source>
        <dbReference type="EMBL" id="MER7371652.1"/>
    </source>
</evidence>
<dbReference type="InterPro" id="IPR023772">
    <property type="entry name" value="DNA-bd_HTH_TetR-type_CS"/>
</dbReference>
<dbReference type="NCBIfam" id="NF041196">
    <property type="entry name" value="ScbR_bind_reg"/>
    <property type="match status" value="1"/>
</dbReference>
<evidence type="ECO:0000256" key="1">
    <source>
        <dbReference type="ARBA" id="ARBA00023015"/>
    </source>
</evidence>
<dbReference type="Pfam" id="PF00440">
    <property type="entry name" value="TetR_N"/>
    <property type="match status" value="1"/>
</dbReference>
<evidence type="ECO:0000256" key="2">
    <source>
        <dbReference type="ARBA" id="ARBA00023125"/>
    </source>
</evidence>
<dbReference type="PROSITE" id="PS01081">
    <property type="entry name" value="HTH_TETR_1"/>
    <property type="match status" value="1"/>
</dbReference>
<keyword evidence="2 4" id="KW-0238">DNA-binding</keyword>
<gene>
    <name evidence="6" type="ORF">ABT384_03200</name>
</gene>
<dbReference type="PROSITE" id="PS50977">
    <property type="entry name" value="HTH_TETR_2"/>
    <property type="match status" value="1"/>
</dbReference>
<dbReference type="Gene3D" id="1.10.357.10">
    <property type="entry name" value="Tetracycline Repressor, domain 2"/>
    <property type="match status" value="1"/>
</dbReference>
<dbReference type="InterPro" id="IPR009057">
    <property type="entry name" value="Homeodomain-like_sf"/>
</dbReference>
<dbReference type="Proteomes" id="UP001486207">
    <property type="component" value="Unassembled WGS sequence"/>
</dbReference>
<feature type="DNA-binding region" description="H-T-H motif" evidence="4">
    <location>
        <begin position="29"/>
        <end position="48"/>
    </location>
</feature>
<evidence type="ECO:0000256" key="3">
    <source>
        <dbReference type="ARBA" id="ARBA00023163"/>
    </source>
</evidence>
<evidence type="ECO:0000256" key="4">
    <source>
        <dbReference type="PROSITE-ProRule" id="PRU00335"/>
    </source>
</evidence>
<protein>
    <submittedName>
        <fullName evidence="6">ScbR family autoregulator-binding transcription factor</fullName>
    </submittedName>
</protein>
<name>A0ABV1XJ76_9ACTN</name>
<dbReference type="InterPro" id="IPR050109">
    <property type="entry name" value="HTH-type_TetR-like_transc_reg"/>
</dbReference>